<feature type="domain" description="Type I cytokine receptor cytokine-binding" evidence="9">
    <location>
        <begin position="512"/>
        <end position="605"/>
    </location>
</feature>
<reference evidence="11" key="1">
    <citation type="submission" date="2017-11" db="EMBL/GenBank/DDBJ databases">
        <authorList>
            <person name="Lima N.C."/>
            <person name="Parody-Merino A.M."/>
            <person name="Battley P.F."/>
            <person name="Fidler A.E."/>
            <person name="Prosdocimi F."/>
        </authorList>
    </citation>
    <scope>NUCLEOTIDE SEQUENCE [LARGE SCALE GENOMIC DNA]</scope>
</reference>
<evidence type="ECO:0000313" key="11">
    <source>
        <dbReference type="Proteomes" id="UP000233556"/>
    </source>
</evidence>
<keyword evidence="11" id="KW-1185">Reference proteome</keyword>
<proteinExistence type="predicted"/>
<name>A0A2I0UKS6_LIMLA</name>
<keyword evidence="2 8" id="KW-0812">Transmembrane</keyword>
<keyword evidence="3" id="KW-0732">Signal</keyword>
<dbReference type="SUPFAM" id="SSF49265">
    <property type="entry name" value="Fibronectin type III"/>
    <property type="match status" value="2"/>
</dbReference>
<comment type="subcellular location">
    <subcellularLocation>
        <location evidence="1">Membrane</location>
        <topology evidence="1">Single-pass type I membrane protein</topology>
    </subcellularLocation>
</comment>
<keyword evidence="6" id="KW-0675">Receptor</keyword>
<gene>
    <name evidence="10" type="ORF">llap_3044</name>
</gene>
<dbReference type="FunFam" id="2.60.40.10:FF:001087">
    <property type="entry name" value="Colony stimulating factor 2 receptor alpha subunit"/>
    <property type="match status" value="2"/>
</dbReference>
<evidence type="ECO:0000256" key="4">
    <source>
        <dbReference type="ARBA" id="ARBA00022989"/>
    </source>
</evidence>
<evidence type="ECO:0000313" key="10">
    <source>
        <dbReference type="EMBL" id="PKU46656.1"/>
    </source>
</evidence>
<dbReference type="PANTHER" id="PTHR23037">
    <property type="entry name" value="CYTOKINE RECEPTOR"/>
    <property type="match status" value="1"/>
</dbReference>
<dbReference type="Pfam" id="PF09240">
    <property type="entry name" value="IL6Ra-bind"/>
    <property type="match status" value="2"/>
</dbReference>
<dbReference type="PANTHER" id="PTHR23037:SF46">
    <property type="entry name" value="INTERLEUKIN 5 RECEPTOR SUBUNIT ALPHA"/>
    <property type="match status" value="1"/>
</dbReference>
<dbReference type="InterPro" id="IPR015321">
    <property type="entry name" value="TypeI_recpt_CBD"/>
</dbReference>
<dbReference type="Gene3D" id="2.60.40.10">
    <property type="entry name" value="Immunoglobulins"/>
    <property type="match status" value="4"/>
</dbReference>
<dbReference type="InterPro" id="IPR003532">
    <property type="entry name" value="Short_hematopoietin_rcpt_2_CS"/>
</dbReference>
<dbReference type="AlphaFoldDB" id="A0A2I0UKS6"/>
<dbReference type="GO" id="GO:0004896">
    <property type="term" value="F:cytokine receptor activity"/>
    <property type="evidence" value="ECO:0007669"/>
    <property type="project" value="InterPro"/>
</dbReference>
<keyword evidence="7" id="KW-0325">Glycoprotein</keyword>
<keyword evidence="4 8" id="KW-1133">Transmembrane helix</keyword>
<dbReference type="OrthoDB" id="9835959at2759"/>
<evidence type="ECO:0000256" key="1">
    <source>
        <dbReference type="ARBA" id="ARBA00004479"/>
    </source>
</evidence>
<feature type="transmembrane region" description="Helical" evidence="8">
    <location>
        <begin position="289"/>
        <end position="311"/>
    </location>
</feature>
<feature type="transmembrane region" description="Helical" evidence="8">
    <location>
        <begin position="611"/>
        <end position="635"/>
    </location>
</feature>
<keyword evidence="5 8" id="KW-0472">Membrane</keyword>
<dbReference type="InterPro" id="IPR036116">
    <property type="entry name" value="FN3_sf"/>
</dbReference>
<sequence length="684" mass="79339">MLYILRMTPYSMEYPFGQLRQSALNRFKDTVAMSFINKFIKSMNGTAIENFVCVIFNVSFMNCTWHAGRTASGDTQYFLYWKTSKKEDFTGCQNYIKDNYGRHTGCRFQNVTIENKRAYFLVNGSRSGQNIQSYKKMILLYRIEKLTSPLNVTVNCREVSHSCEIRWQPPRTSHVKIHACFKYEIVIENKVDPEKNIKATDQTEEEMVAPLALIFMTQWMLLITQLCIGWHCTDYKNGRNMGCRFENVTTNPETAYFLVNGSSKDSQIQFYDQYIKLYKIGNEEIISSLVWILLVVAIATLLVAITVILFCKRTGCWKAAFPEIPEPKNAFHRLPDTNPELLKDLGVLVDNRMTMSQQCALVAKKANGFLGCIKKSMASRSREIILHLYSALVRPHLEYCVQFWAPQFKKDRELLERVSSSLCREEKMFNTLGLICLIWWYMTLFHPLHADIQCTGCNRDTGITYYKRENELEKTGTVLGEQQEFLYIQMYHHGQDYPKSTTRGVNGSAIENFSCVIYNVSLMNCTWQAGREAPADTQYFLYWQYSRYEDAMECELYIKDKNGRNMGCRFENVTTNPETAYFLVNGSSKDSQIQFYDQYIKLYKIGQGKDYFIFVILFLIAVGTISVMLITYCLFKSLSRSHCMAFWSVSTAPNFVSSANLLTTTLCPLIQVTDEYVEQDWTQY</sequence>
<dbReference type="GO" id="GO:0009897">
    <property type="term" value="C:external side of plasma membrane"/>
    <property type="evidence" value="ECO:0007669"/>
    <property type="project" value="TreeGrafter"/>
</dbReference>
<reference evidence="11" key="2">
    <citation type="submission" date="2017-12" db="EMBL/GenBank/DDBJ databases">
        <title>Genome sequence of the Bar-tailed Godwit (Limosa lapponica baueri).</title>
        <authorList>
            <person name="Lima N.C.B."/>
            <person name="Parody-Merino A.M."/>
            <person name="Battley P.F."/>
            <person name="Fidler A.E."/>
            <person name="Prosdocimi F."/>
        </authorList>
    </citation>
    <scope>NUCLEOTIDE SEQUENCE [LARGE SCALE GENOMIC DNA]</scope>
</reference>
<protein>
    <recommendedName>
        <fullName evidence="9">Type I cytokine receptor cytokine-binding domain-containing protein</fullName>
    </recommendedName>
</protein>
<evidence type="ECO:0000256" key="5">
    <source>
        <dbReference type="ARBA" id="ARBA00023136"/>
    </source>
</evidence>
<evidence type="ECO:0000259" key="9">
    <source>
        <dbReference type="Pfam" id="PF09240"/>
    </source>
</evidence>
<organism evidence="10 11">
    <name type="scientific">Limosa lapponica baueri</name>
    <dbReference type="NCBI Taxonomy" id="1758121"/>
    <lineage>
        <taxon>Eukaryota</taxon>
        <taxon>Metazoa</taxon>
        <taxon>Chordata</taxon>
        <taxon>Craniata</taxon>
        <taxon>Vertebrata</taxon>
        <taxon>Euteleostomi</taxon>
        <taxon>Archelosauria</taxon>
        <taxon>Archosauria</taxon>
        <taxon>Dinosauria</taxon>
        <taxon>Saurischia</taxon>
        <taxon>Theropoda</taxon>
        <taxon>Coelurosauria</taxon>
        <taxon>Aves</taxon>
        <taxon>Neognathae</taxon>
        <taxon>Neoaves</taxon>
        <taxon>Charadriiformes</taxon>
        <taxon>Scolopacidae</taxon>
        <taxon>Limosa</taxon>
    </lineage>
</organism>
<evidence type="ECO:0000256" key="2">
    <source>
        <dbReference type="ARBA" id="ARBA00022692"/>
    </source>
</evidence>
<evidence type="ECO:0000256" key="8">
    <source>
        <dbReference type="SAM" id="Phobius"/>
    </source>
</evidence>
<dbReference type="EMBL" id="KZ505702">
    <property type="protein sequence ID" value="PKU46656.1"/>
    <property type="molecule type" value="Genomic_DNA"/>
</dbReference>
<dbReference type="PROSITE" id="PS01356">
    <property type="entry name" value="HEMATOPO_REC_S_F2"/>
    <property type="match status" value="2"/>
</dbReference>
<feature type="domain" description="Type I cytokine receptor cytokine-binding" evidence="9">
    <location>
        <begin position="51"/>
        <end position="141"/>
    </location>
</feature>
<evidence type="ECO:0000256" key="6">
    <source>
        <dbReference type="ARBA" id="ARBA00023170"/>
    </source>
</evidence>
<dbReference type="InterPro" id="IPR013783">
    <property type="entry name" value="Ig-like_fold"/>
</dbReference>
<evidence type="ECO:0000256" key="7">
    <source>
        <dbReference type="ARBA" id="ARBA00023180"/>
    </source>
</evidence>
<dbReference type="Proteomes" id="UP000233556">
    <property type="component" value="Unassembled WGS sequence"/>
</dbReference>
<evidence type="ECO:0000256" key="3">
    <source>
        <dbReference type="ARBA" id="ARBA00022729"/>
    </source>
</evidence>
<accession>A0A2I0UKS6</accession>